<dbReference type="InterPro" id="IPR058240">
    <property type="entry name" value="rSAM_sf"/>
</dbReference>
<accession>A0AA92TNU6</accession>
<feature type="non-terminal residue" evidence="1">
    <location>
        <position position="48"/>
    </location>
</feature>
<dbReference type="InterPro" id="IPR013785">
    <property type="entry name" value="Aldolase_TIM"/>
</dbReference>
<dbReference type="RefSeq" id="WP_118082131.1">
    <property type="nucleotide sequence ID" value="NZ_QRYP01000097.1"/>
</dbReference>
<sequence>MNTAPLICIDRHRLTIDGEGVTTLVAFHGCPLHCKYCLNPQCLDADGV</sequence>
<evidence type="ECO:0000313" key="2">
    <source>
        <dbReference type="Proteomes" id="UP000285236"/>
    </source>
</evidence>
<dbReference type="AlphaFoldDB" id="A0AA92TNU6"/>
<protein>
    <submittedName>
        <fullName evidence="1">4Fe-4S cluster-binding domain-containing protein</fullName>
    </submittedName>
</protein>
<reference evidence="1 2" key="1">
    <citation type="submission" date="2018-08" db="EMBL/GenBank/DDBJ databases">
        <title>A genome reference for cultivated species of the human gut microbiota.</title>
        <authorList>
            <person name="Zou Y."/>
            <person name="Xue W."/>
            <person name="Luo G."/>
        </authorList>
    </citation>
    <scope>NUCLEOTIDE SEQUENCE [LARGE SCALE GENOMIC DNA]</scope>
    <source>
        <strain evidence="1 2">AF15-25</strain>
    </source>
</reference>
<organism evidence="1 2">
    <name type="scientific">Segatella copri</name>
    <dbReference type="NCBI Taxonomy" id="165179"/>
    <lineage>
        <taxon>Bacteria</taxon>
        <taxon>Pseudomonadati</taxon>
        <taxon>Bacteroidota</taxon>
        <taxon>Bacteroidia</taxon>
        <taxon>Bacteroidales</taxon>
        <taxon>Prevotellaceae</taxon>
        <taxon>Segatella</taxon>
    </lineage>
</organism>
<dbReference type="Pfam" id="PF13353">
    <property type="entry name" value="Fer4_12"/>
    <property type="match status" value="1"/>
</dbReference>
<dbReference type="Gene3D" id="3.20.20.70">
    <property type="entry name" value="Aldolase class I"/>
    <property type="match status" value="1"/>
</dbReference>
<dbReference type="SUPFAM" id="SSF102114">
    <property type="entry name" value="Radical SAM enzymes"/>
    <property type="match status" value="1"/>
</dbReference>
<evidence type="ECO:0000313" key="1">
    <source>
        <dbReference type="EMBL" id="RGU88630.1"/>
    </source>
</evidence>
<proteinExistence type="predicted"/>
<comment type="caution">
    <text evidence="1">The sequence shown here is derived from an EMBL/GenBank/DDBJ whole genome shotgun (WGS) entry which is preliminary data.</text>
</comment>
<dbReference type="Proteomes" id="UP000285236">
    <property type="component" value="Unassembled WGS sequence"/>
</dbReference>
<dbReference type="EMBL" id="QRYP01000097">
    <property type="protein sequence ID" value="RGU88630.1"/>
    <property type="molecule type" value="Genomic_DNA"/>
</dbReference>
<gene>
    <name evidence="1" type="ORF">DWW35_15715</name>
</gene>
<name>A0AA92TNU6_9BACT</name>